<accession>A0A3M0I1B1</accession>
<evidence type="ECO:0000313" key="12">
    <source>
        <dbReference type="EMBL" id="RMB82605.1"/>
    </source>
</evidence>
<feature type="transmembrane region" description="Helical" evidence="10">
    <location>
        <begin position="456"/>
        <end position="476"/>
    </location>
</feature>
<evidence type="ECO:0000256" key="7">
    <source>
        <dbReference type="ARBA" id="ARBA00022840"/>
    </source>
</evidence>
<keyword evidence="10" id="KW-0812">Transmembrane</keyword>
<evidence type="ECO:0000256" key="10">
    <source>
        <dbReference type="SAM" id="Phobius"/>
    </source>
</evidence>
<keyword evidence="5" id="KW-0547">Nucleotide-binding</keyword>
<evidence type="ECO:0000256" key="1">
    <source>
        <dbReference type="ARBA" id="ARBA00000085"/>
    </source>
</evidence>
<feature type="transmembrane region" description="Helical" evidence="10">
    <location>
        <begin position="541"/>
        <end position="559"/>
    </location>
</feature>
<evidence type="ECO:0000256" key="9">
    <source>
        <dbReference type="SAM" id="MobiDB-lite"/>
    </source>
</evidence>
<keyword evidence="3" id="KW-0597">Phosphoprotein</keyword>
<sequence length="827" mass="84552">MPVRPRGAAVSPPVAATAVAVVAFVVLYALALRRTAGLAVAGSAVAVAAAATTGAAAGLRPWNVAGTALVAAGAAAVAWALGRSQRRRRAEQAALAAYRTGAAAIPRFAALAERDRLAVELHDVAAHRLTAIVVSAAAAQRLTDPDLIADALRHAADAGRKAVAELDRLADQGEGTGGPAAAVSLADVAALATECGAELHDTTDTVPTVPAATVAYRVVREALTNTARYASGAAVRVALGSRPGLLTVTVTDDGGSAAEPDLGTGRGLTGLRGTVGAAGGTLSYGPTSGGWAVHVELPLPGQPLCGPVPGGPRGVGLAWRGTAAERACRWVRWLCPSTLPGRPLSLSRRPAPAAEPIPPCGPDQDVAPASSDTRAPGGAAPSRRSPRTRPAGTRSPHRAAGARFTGRFRRRTWARVSPAGGFNHRPWTRCCPVESVSPRRRVRTSPAGPLWRGPTALDWALVVLAVALSLGAGLLSDDVPDSFRGVLSGLPFVLLSALHAVPLGWRSRAPGAGLTAVLSALVLWWGCDQAGWTRPPVSDIFLVYWWVELTFVYSAGAYLPLRRGVLAPAAVAPAAVAPAAVAATGGLALASGSGITGSRVAAWAALTALLAVPAFALWGLGVRTARLRERHRAATARSRELLARDADAAVRHQRRVIAAGLLRTAQRHTCDVVTAADAGRLDTVLAEARAGLAALRELLTNLRGEGTDGRGQGGDDTYGHAPPPTVAGISALAARYGATVSYRGPRAAEPVVVGVAAYRVAAMLLAEGVTLTVLRGAAGVEVSGPLPAAPGTRRHVRAVADAMGGTLTRTDDAVRVWLPEVFPSRSG</sequence>
<protein>
    <recommendedName>
        <fullName evidence="2">histidine kinase</fullName>
        <ecNumber evidence="2">2.7.13.3</ecNumber>
    </recommendedName>
</protein>
<dbReference type="SUPFAM" id="SSF55874">
    <property type="entry name" value="ATPase domain of HSP90 chaperone/DNA topoisomerase II/histidine kinase"/>
    <property type="match status" value="1"/>
</dbReference>
<evidence type="ECO:0000256" key="6">
    <source>
        <dbReference type="ARBA" id="ARBA00022777"/>
    </source>
</evidence>
<feature type="transmembrane region" description="Helical" evidence="10">
    <location>
        <begin position="482"/>
        <end position="502"/>
    </location>
</feature>
<keyword evidence="7" id="KW-0067">ATP-binding</keyword>
<dbReference type="GO" id="GO:0000155">
    <property type="term" value="F:phosphorelay sensor kinase activity"/>
    <property type="evidence" value="ECO:0007669"/>
    <property type="project" value="InterPro"/>
</dbReference>
<feature type="region of interest" description="Disordered" evidence="9">
    <location>
        <begin position="341"/>
        <end position="402"/>
    </location>
</feature>
<keyword evidence="13" id="KW-1185">Reference proteome</keyword>
<evidence type="ECO:0000256" key="2">
    <source>
        <dbReference type="ARBA" id="ARBA00012438"/>
    </source>
</evidence>
<dbReference type="PANTHER" id="PTHR24421:SF10">
    <property type="entry name" value="NITRATE_NITRITE SENSOR PROTEIN NARQ"/>
    <property type="match status" value="1"/>
</dbReference>
<dbReference type="Gene3D" id="1.20.5.1930">
    <property type="match status" value="1"/>
</dbReference>
<dbReference type="EMBL" id="PENI01000021">
    <property type="protein sequence ID" value="RMB82605.1"/>
    <property type="molecule type" value="Genomic_DNA"/>
</dbReference>
<feature type="compositionally biased region" description="Low complexity" evidence="9">
    <location>
        <begin position="378"/>
        <end position="402"/>
    </location>
</feature>
<keyword evidence="4" id="KW-0808">Transferase</keyword>
<feature type="transmembrane region" description="Helical" evidence="10">
    <location>
        <begin position="601"/>
        <end position="622"/>
    </location>
</feature>
<dbReference type="InterPro" id="IPR050482">
    <property type="entry name" value="Sensor_HK_TwoCompSys"/>
</dbReference>
<dbReference type="GO" id="GO:0046983">
    <property type="term" value="F:protein dimerization activity"/>
    <property type="evidence" value="ECO:0007669"/>
    <property type="project" value="InterPro"/>
</dbReference>
<dbReference type="CDD" id="cd16917">
    <property type="entry name" value="HATPase_UhpB-NarQ-NarX-like"/>
    <property type="match status" value="1"/>
</dbReference>
<evidence type="ECO:0000256" key="8">
    <source>
        <dbReference type="ARBA" id="ARBA00023012"/>
    </source>
</evidence>
<dbReference type="GO" id="GO:0005524">
    <property type="term" value="F:ATP binding"/>
    <property type="evidence" value="ECO:0007669"/>
    <property type="project" value="UniProtKB-KW"/>
</dbReference>
<dbReference type="EC" id="2.7.13.3" evidence="2"/>
<organism evidence="12 13">
    <name type="scientific">Streptomyces shenzhenensis</name>
    <dbReference type="NCBI Taxonomy" id="943815"/>
    <lineage>
        <taxon>Bacteria</taxon>
        <taxon>Bacillati</taxon>
        <taxon>Actinomycetota</taxon>
        <taxon>Actinomycetes</taxon>
        <taxon>Kitasatosporales</taxon>
        <taxon>Streptomycetaceae</taxon>
        <taxon>Streptomyces</taxon>
    </lineage>
</organism>
<feature type="transmembrane region" description="Helical" evidence="10">
    <location>
        <begin position="38"/>
        <end position="58"/>
    </location>
</feature>
<evidence type="ECO:0000256" key="3">
    <source>
        <dbReference type="ARBA" id="ARBA00022553"/>
    </source>
</evidence>
<reference evidence="12 13" key="1">
    <citation type="submission" date="2017-11" db="EMBL/GenBank/DDBJ databases">
        <title>Draft genome of actinobacteria isolated from guarana (Paullinia cupana (Mart.) Ducke.</title>
        <authorList>
            <person name="Siqueira K.A."/>
            <person name="Liotti R.G."/>
            <person name="Mendes T.A.O."/>
            <person name="Soares M.A."/>
        </authorList>
    </citation>
    <scope>NUCLEOTIDE SEQUENCE [LARGE SCALE GENOMIC DNA]</scope>
    <source>
        <strain evidence="12 13">193</strain>
    </source>
</reference>
<keyword evidence="6" id="KW-0418">Kinase</keyword>
<keyword evidence="8" id="KW-0902">Two-component regulatory system</keyword>
<dbReference type="Pfam" id="PF07730">
    <property type="entry name" value="HisKA_3"/>
    <property type="match status" value="1"/>
</dbReference>
<evidence type="ECO:0000313" key="13">
    <source>
        <dbReference type="Proteomes" id="UP000270471"/>
    </source>
</evidence>
<comment type="caution">
    <text evidence="12">The sequence shown here is derived from an EMBL/GenBank/DDBJ whole genome shotgun (WGS) entry which is preliminary data.</text>
</comment>
<dbReference type="Gene3D" id="3.30.565.10">
    <property type="entry name" value="Histidine kinase-like ATPase, C-terminal domain"/>
    <property type="match status" value="1"/>
</dbReference>
<feature type="domain" description="Signal transduction histidine kinase subgroup 3 dimerisation and phosphoacceptor" evidence="11">
    <location>
        <begin position="113"/>
        <end position="170"/>
    </location>
</feature>
<proteinExistence type="predicted"/>
<evidence type="ECO:0000256" key="5">
    <source>
        <dbReference type="ARBA" id="ARBA00022741"/>
    </source>
</evidence>
<evidence type="ECO:0000259" key="11">
    <source>
        <dbReference type="Pfam" id="PF07730"/>
    </source>
</evidence>
<comment type="catalytic activity">
    <reaction evidence="1">
        <text>ATP + protein L-histidine = ADP + protein N-phospho-L-histidine.</text>
        <dbReference type="EC" id="2.7.13.3"/>
    </reaction>
</comment>
<name>A0A3M0I1B1_9ACTN</name>
<evidence type="ECO:0000256" key="4">
    <source>
        <dbReference type="ARBA" id="ARBA00022679"/>
    </source>
</evidence>
<feature type="transmembrane region" description="Helical" evidence="10">
    <location>
        <begin position="12"/>
        <end position="31"/>
    </location>
</feature>
<dbReference type="GO" id="GO:0016020">
    <property type="term" value="C:membrane"/>
    <property type="evidence" value="ECO:0007669"/>
    <property type="project" value="InterPro"/>
</dbReference>
<feature type="transmembrane region" description="Helical" evidence="10">
    <location>
        <begin position="509"/>
        <end position="526"/>
    </location>
</feature>
<keyword evidence="10" id="KW-1133">Transmembrane helix</keyword>
<keyword evidence="10" id="KW-0472">Membrane</keyword>
<dbReference type="Proteomes" id="UP000270471">
    <property type="component" value="Unassembled WGS sequence"/>
</dbReference>
<gene>
    <name evidence="12" type="ORF">CTZ28_27990</name>
</gene>
<feature type="transmembrane region" description="Helical" evidence="10">
    <location>
        <begin position="566"/>
        <end position="589"/>
    </location>
</feature>
<dbReference type="InterPro" id="IPR011712">
    <property type="entry name" value="Sig_transdc_His_kin_sub3_dim/P"/>
</dbReference>
<dbReference type="AlphaFoldDB" id="A0A3M0I1B1"/>
<dbReference type="PANTHER" id="PTHR24421">
    <property type="entry name" value="NITRATE/NITRITE SENSOR PROTEIN NARX-RELATED"/>
    <property type="match status" value="1"/>
</dbReference>
<feature type="transmembrane region" description="Helical" evidence="10">
    <location>
        <begin position="64"/>
        <end position="82"/>
    </location>
</feature>
<dbReference type="InterPro" id="IPR036890">
    <property type="entry name" value="HATPase_C_sf"/>
</dbReference>